<evidence type="ECO:0000256" key="1">
    <source>
        <dbReference type="SAM" id="Phobius"/>
    </source>
</evidence>
<keyword evidence="1" id="KW-1133">Transmembrane helix</keyword>
<evidence type="ECO:0000313" key="2">
    <source>
        <dbReference type="EMBL" id="KOF88538.1"/>
    </source>
</evidence>
<keyword evidence="1" id="KW-0472">Membrane</keyword>
<sequence>MHMHTHTQIYIANNSLIFLYRKPSTWSLPFCRHVSFQLVELLVLVFTHYGFYYMLQIVYIFFLLLLHLL</sequence>
<proteinExistence type="predicted"/>
<dbReference type="EMBL" id="KQ418169">
    <property type="protein sequence ID" value="KOF88538.1"/>
    <property type="molecule type" value="Genomic_DNA"/>
</dbReference>
<reference evidence="2" key="1">
    <citation type="submission" date="2015-07" db="EMBL/GenBank/DDBJ databases">
        <title>MeaNS - Measles Nucleotide Surveillance Program.</title>
        <authorList>
            <person name="Tran T."/>
            <person name="Druce J."/>
        </authorList>
    </citation>
    <scope>NUCLEOTIDE SEQUENCE</scope>
    <source>
        <strain evidence="2">UCB-OBI-ISO-001</strain>
        <tissue evidence="2">Gonad</tissue>
    </source>
</reference>
<keyword evidence="1" id="KW-0812">Transmembrane</keyword>
<name>A0A0L8HH08_OCTBM</name>
<dbReference type="AlphaFoldDB" id="A0A0L8HH08"/>
<feature type="transmembrane region" description="Helical" evidence="1">
    <location>
        <begin position="50"/>
        <end position="68"/>
    </location>
</feature>
<accession>A0A0L8HH08</accession>
<gene>
    <name evidence="2" type="ORF">OCBIM_22014714mg</name>
</gene>
<protein>
    <submittedName>
        <fullName evidence="2">Uncharacterized protein</fullName>
    </submittedName>
</protein>
<organism evidence="2">
    <name type="scientific">Octopus bimaculoides</name>
    <name type="common">California two-spotted octopus</name>
    <dbReference type="NCBI Taxonomy" id="37653"/>
    <lineage>
        <taxon>Eukaryota</taxon>
        <taxon>Metazoa</taxon>
        <taxon>Spiralia</taxon>
        <taxon>Lophotrochozoa</taxon>
        <taxon>Mollusca</taxon>
        <taxon>Cephalopoda</taxon>
        <taxon>Coleoidea</taxon>
        <taxon>Octopodiformes</taxon>
        <taxon>Octopoda</taxon>
        <taxon>Incirrata</taxon>
        <taxon>Octopodidae</taxon>
        <taxon>Octopus</taxon>
    </lineage>
</organism>